<sequence>MNMIVRKIEGDFSTAKIDWIPNDPELAQFWNAVSLGLPLLEGYMIRAVSQAKRELPESRAFKYQQRSNSEPVRRPSQMSVNSGFIWGAY</sequence>
<evidence type="ECO:0000313" key="1">
    <source>
        <dbReference type="EMBL" id="MBB5189072.1"/>
    </source>
</evidence>
<organism evidence="1 2">
    <name type="scientific">Zhongshania antarctica</name>
    <dbReference type="NCBI Taxonomy" id="641702"/>
    <lineage>
        <taxon>Bacteria</taxon>
        <taxon>Pseudomonadati</taxon>
        <taxon>Pseudomonadota</taxon>
        <taxon>Gammaproteobacteria</taxon>
        <taxon>Cellvibrionales</taxon>
        <taxon>Spongiibacteraceae</taxon>
        <taxon>Zhongshania</taxon>
    </lineage>
</organism>
<dbReference type="EMBL" id="JACHHW010000013">
    <property type="protein sequence ID" value="MBB5189072.1"/>
    <property type="molecule type" value="Genomic_DNA"/>
</dbReference>
<dbReference type="AlphaFoldDB" id="A0A840R9N9"/>
<reference evidence="1 2" key="1">
    <citation type="submission" date="2020-08" db="EMBL/GenBank/DDBJ databases">
        <title>Genomic Encyclopedia of Type Strains, Phase IV (KMG-IV): sequencing the most valuable type-strain genomes for metagenomic binning, comparative biology and taxonomic classification.</title>
        <authorList>
            <person name="Goeker M."/>
        </authorList>
    </citation>
    <scope>NUCLEOTIDE SEQUENCE [LARGE SCALE GENOMIC DNA]</scope>
    <source>
        <strain evidence="1 2">DSM 25701</strain>
    </source>
</reference>
<keyword evidence="1" id="KW-0378">Hydrolase</keyword>
<evidence type="ECO:0000313" key="2">
    <source>
        <dbReference type="Proteomes" id="UP000536640"/>
    </source>
</evidence>
<comment type="caution">
    <text evidence="1">The sequence shown here is derived from an EMBL/GenBank/DDBJ whole genome shotgun (WGS) entry which is preliminary data.</text>
</comment>
<dbReference type="GO" id="GO:0016787">
    <property type="term" value="F:hydrolase activity"/>
    <property type="evidence" value="ECO:0007669"/>
    <property type="project" value="UniProtKB-KW"/>
</dbReference>
<gene>
    <name evidence="1" type="ORF">HNQ57_003372</name>
</gene>
<protein>
    <submittedName>
        <fullName evidence="1">Putative metal-dependent hydrolase</fullName>
    </submittedName>
</protein>
<dbReference type="Proteomes" id="UP000536640">
    <property type="component" value="Unassembled WGS sequence"/>
</dbReference>
<accession>A0A840R9N9</accession>
<keyword evidence="2" id="KW-1185">Reference proteome</keyword>
<proteinExistence type="predicted"/>
<dbReference type="RefSeq" id="WP_184464866.1">
    <property type="nucleotide sequence ID" value="NZ_JACHHW010000013.1"/>
</dbReference>
<name>A0A840R9N9_9GAMM</name>